<dbReference type="EMBL" id="JACGWJ010000011">
    <property type="protein sequence ID" value="KAL0387376.1"/>
    <property type="molecule type" value="Genomic_DNA"/>
</dbReference>
<feature type="compositionally biased region" description="Acidic residues" evidence="1">
    <location>
        <begin position="279"/>
        <end position="289"/>
    </location>
</feature>
<name>A0AAW2S6K2_SESRA</name>
<dbReference type="AlphaFoldDB" id="A0AAW2S6K2"/>
<gene>
    <name evidence="3" type="ORF">Sradi_2619400</name>
</gene>
<dbReference type="InterPro" id="IPR036872">
    <property type="entry name" value="CH_dom_sf"/>
</dbReference>
<proteinExistence type="predicted"/>
<evidence type="ECO:0000313" key="3">
    <source>
        <dbReference type="EMBL" id="KAL0387376.1"/>
    </source>
</evidence>
<sequence>MAEGVLQFNVASMVENLLQQHGKRLHDIDFASRKAQEASLRRYEAAGWLRKMVGVVAGKDLPAEPSEEHFRVGLRSGTIFCNVLNKVHPGAVAKVVEAPSDTVIIPNENLRNFLAAIEEMGIPTFEGGKSSRIVNCILALRSYHEWKQCGGNGLWKFSGSTKGPSAGKQMDRKNSDPLVNSISRTSTGENLDSLSSGENSCGDLLEDFDEVDTSNTLQILIRELLSDKTREDIPVIVEQMLTRVVEEFDRRLASLKEQVRTTSQEEGVPSSHETRDIEIPNEMEEESCSEMEIPNEMKEESCSEMETPNDMEEESCSEKEIPMK</sequence>
<dbReference type="CDD" id="cd21203">
    <property type="entry name" value="CH_AtKIN14-like"/>
    <property type="match status" value="1"/>
</dbReference>
<dbReference type="SUPFAM" id="SSF47576">
    <property type="entry name" value="Calponin-homology domain, CH-domain"/>
    <property type="match status" value="1"/>
</dbReference>
<protein>
    <submittedName>
        <fullName evidence="3">Kinesin-like protein KIN-14I</fullName>
    </submittedName>
</protein>
<feature type="domain" description="Calponin-homology (CH)" evidence="2">
    <location>
        <begin position="39"/>
        <end position="158"/>
    </location>
</feature>
<dbReference type="PROSITE" id="PS50021">
    <property type="entry name" value="CH"/>
    <property type="match status" value="1"/>
</dbReference>
<accession>A0AAW2S6K2</accession>
<evidence type="ECO:0000256" key="1">
    <source>
        <dbReference type="SAM" id="MobiDB-lite"/>
    </source>
</evidence>
<reference evidence="3" key="2">
    <citation type="journal article" date="2024" name="Plant">
        <title>Genomic evolution and insights into agronomic trait innovations of Sesamum species.</title>
        <authorList>
            <person name="Miao H."/>
            <person name="Wang L."/>
            <person name="Qu L."/>
            <person name="Liu H."/>
            <person name="Sun Y."/>
            <person name="Le M."/>
            <person name="Wang Q."/>
            <person name="Wei S."/>
            <person name="Zheng Y."/>
            <person name="Lin W."/>
            <person name="Duan Y."/>
            <person name="Cao H."/>
            <person name="Xiong S."/>
            <person name="Wang X."/>
            <person name="Wei L."/>
            <person name="Li C."/>
            <person name="Ma Q."/>
            <person name="Ju M."/>
            <person name="Zhao R."/>
            <person name="Li G."/>
            <person name="Mu C."/>
            <person name="Tian Q."/>
            <person name="Mei H."/>
            <person name="Zhang T."/>
            <person name="Gao T."/>
            <person name="Zhang H."/>
        </authorList>
    </citation>
    <scope>NUCLEOTIDE SEQUENCE</scope>
    <source>
        <strain evidence="3">G02</strain>
    </source>
</reference>
<dbReference type="InterPro" id="IPR001715">
    <property type="entry name" value="CH_dom"/>
</dbReference>
<feature type="region of interest" description="Disordered" evidence="1">
    <location>
        <begin position="258"/>
        <end position="324"/>
    </location>
</feature>
<organism evidence="3">
    <name type="scientific">Sesamum radiatum</name>
    <name type="common">Black benniseed</name>
    <dbReference type="NCBI Taxonomy" id="300843"/>
    <lineage>
        <taxon>Eukaryota</taxon>
        <taxon>Viridiplantae</taxon>
        <taxon>Streptophyta</taxon>
        <taxon>Embryophyta</taxon>
        <taxon>Tracheophyta</taxon>
        <taxon>Spermatophyta</taxon>
        <taxon>Magnoliopsida</taxon>
        <taxon>eudicotyledons</taxon>
        <taxon>Gunneridae</taxon>
        <taxon>Pentapetalae</taxon>
        <taxon>asterids</taxon>
        <taxon>lamiids</taxon>
        <taxon>Lamiales</taxon>
        <taxon>Pedaliaceae</taxon>
        <taxon>Sesamum</taxon>
    </lineage>
</organism>
<evidence type="ECO:0000259" key="2">
    <source>
        <dbReference type="PROSITE" id="PS50021"/>
    </source>
</evidence>
<reference evidence="3" key="1">
    <citation type="submission" date="2020-06" db="EMBL/GenBank/DDBJ databases">
        <authorList>
            <person name="Li T."/>
            <person name="Hu X."/>
            <person name="Zhang T."/>
            <person name="Song X."/>
            <person name="Zhang H."/>
            <person name="Dai N."/>
            <person name="Sheng W."/>
            <person name="Hou X."/>
            <person name="Wei L."/>
        </authorList>
    </citation>
    <scope>NUCLEOTIDE SEQUENCE</scope>
    <source>
        <strain evidence="3">G02</strain>
        <tissue evidence="3">Leaf</tissue>
    </source>
</reference>
<dbReference type="Pfam" id="PF00307">
    <property type="entry name" value="CH"/>
    <property type="match status" value="1"/>
</dbReference>
<comment type="caution">
    <text evidence="3">The sequence shown here is derived from an EMBL/GenBank/DDBJ whole genome shotgun (WGS) entry which is preliminary data.</text>
</comment>
<dbReference type="Gene3D" id="1.10.418.10">
    <property type="entry name" value="Calponin-like domain"/>
    <property type="match status" value="1"/>
</dbReference>
<dbReference type="SMART" id="SM00033">
    <property type="entry name" value="CH"/>
    <property type="match status" value="1"/>
</dbReference>